<dbReference type="EMBL" id="CAJOBA010006365">
    <property type="protein sequence ID" value="CAF3770731.1"/>
    <property type="molecule type" value="Genomic_DNA"/>
</dbReference>
<dbReference type="SMART" id="SM00451">
    <property type="entry name" value="ZnF_U1"/>
    <property type="match status" value="3"/>
</dbReference>
<dbReference type="SUPFAM" id="SSF57667">
    <property type="entry name" value="beta-beta-alpha zinc fingers"/>
    <property type="match status" value="1"/>
</dbReference>
<name>A0A8S2DPR2_9BILA</name>
<dbReference type="InterPro" id="IPR013087">
    <property type="entry name" value="Znf_C2H2_type"/>
</dbReference>
<evidence type="ECO:0000259" key="3">
    <source>
        <dbReference type="PROSITE" id="PS50157"/>
    </source>
</evidence>
<feature type="compositionally biased region" description="Basic and acidic residues" evidence="2">
    <location>
        <begin position="719"/>
        <end position="777"/>
    </location>
</feature>
<protein>
    <recommendedName>
        <fullName evidence="3">C2H2-type domain-containing protein</fullName>
    </recommendedName>
</protein>
<evidence type="ECO:0000313" key="6">
    <source>
        <dbReference type="Proteomes" id="UP000677228"/>
    </source>
</evidence>
<keyword evidence="1" id="KW-0863">Zinc-finger</keyword>
<keyword evidence="1" id="KW-0862">Zinc</keyword>
<dbReference type="GO" id="GO:0008270">
    <property type="term" value="F:zinc ion binding"/>
    <property type="evidence" value="ECO:0007669"/>
    <property type="project" value="UniProtKB-KW"/>
</dbReference>
<proteinExistence type="predicted"/>
<dbReference type="AlphaFoldDB" id="A0A8S2DPR2"/>
<feature type="compositionally biased region" description="Basic residues" evidence="2">
    <location>
        <begin position="700"/>
        <end position="718"/>
    </location>
</feature>
<feature type="region of interest" description="Disordered" evidence="2">
    <location>
        <begin position="676"/>
        <end position="793"/>
    </location>
</feature>
<evidence type="ECO:0000256" key="2">
    <source>
        <dbReference type="SAM" id="MobiDB-lite"/>
    </source>
</evidence>
<organism evidence="4 6">
    <name type="scientific">Didymodactylos carnosus</name>
    <dbReference type="NCBI Taxonomy" id="1234261"/>
    <lineage>
        <taxon>Eukaryota</taxon>
        <taxon>Metazoa</taxon>
        <taxon>Spiralia</taxon>
        <taxon>Gnathifera</taxon>
        <taxon>Rotifera</taxon>
        <taxon>Eurotatoria</taxon>
        <taxon>Bdelloidea</taxon>
        <taxon>Philodinida</taxon>
        <taxon>Philodinidae</taxon>
        <taxon>Didymodactylos</taxon>
    </lineage>
</organism>
<evidence type="ECO:0000313" key="4">
    <source>
        <dbReference type="EMBL" id="CAF1001361.1"/>
    </source>
</evidence>
<evidence type="ECO:0000313" key="5">
    <source>
        <dbReference type="EMBL" id="CAF3770731.1"/>
    </source>
</evidence>
<keyword evidence="1" id="KW-0479">Metal-binding</keyword>
<dbReference type="Proteomes" id="UP000677228">
    <property type="component" value="Unassembled WGS sequence"/>
</dbReference>
<comment type="caution">
    <text evidence="4">The sequence shown here is derived from an EMBL/GenBank/DDBJ whole genome shotgun (WGS) entry which is preliminary data.</text>
</comment>
<dbReference type="EMBL" id="CAJNOK010006358">
    <property type="protein sequence ID" value="CAF1001361.1"/>
    <property type="molecule type" value="Genomic_DNA"/>
</dbReference>
<accession>A0A8S2DPR2</accession>
<dbReference type="GO" id="GO:0003676">
    <property type="term" value="F:nucleic acid binding"/>
    <property type="evidence" value="ECO:0007669"/>
    <property type="project" value="InterPro"/>
</dbReference>
<feature type="compositionally biased region" description="Low complexity" evidence="2">
    <location>
        <begin position="683"/>
        <end position="699"/>
    </location>
</feature>
<dbReference type="Proteomes" id="UP000682733">
    <property type="component" value="Unassembled WGS sequence"/>
</dbReference>
<evidence type="ECO:0000256" key="1">
    <source>
        <dbReference type="PROSITE-ProRule" id="PRU00042"/>
    </source>
</evidence>
<dbReference type="InterPro" id="IPR036236">
    <property type="entry name" value="Znf_C2H2_sf"/>
</dbReference>
<dbReference type="InterPro" id="IPR003604">
    <property type="entry name" value="Matrin/U1-like-C_Znf_C2H2"/>
</dbReference>
<reference evidence="4" key="1">
    <citation type="submission" date="2021-02" db="EMBL/GenBank/DDBJ databases">
        <authorList>
            <person name="Nowell W R."/>
        </authorList>
    </citation>
    <scope>NUCLEOTIDE SEQUENCE</scope>
</reference>
<dbReference type="PROSITE" id="PS00028">
    <property type="entry name" value="ZINC_FINGER_C2H2_1"/>
    <property type="match status" value="1"/>
</dbReference>
<dbReference type="PROSITE" id="PS50157">
    <property type="entry name" value="ZINC_FINGER_C2H2_2"/>
    <property type="match status" value="1"/>
</dbReference>
<gene>
    <name evidence="4" type="ORF">OVA965_LOCUS14576</name>
    <name evidence="5" type="ORF">TMI583_LOCUS14579</name>
</gene>
<sequence length="966" mass="113491">MNSTSTYGLSCKNCSADFNNSLVLWRKHIFSDEHTKRIVQLKNKALPRSPLEILLFVARFNRIELFTDIFRIGFKRVSNNIKEQYEGILYIYGRSYRAIGKTKQAIRQKLAQHVLDQNVLKLPKENYYFYKKLPDAYIRRHTLFELDEATIKRFGHIPSVLGKRIQRRSQLVVSKLYDSEINENEHDQVLSQCKLLVNDMLISVSQKEHKRLFQYYQRLAHQTMSDKTNGFYCDLCKAFFLKENSLLTHLEMKCHHRQESKLSLNSLSTRYRCAQLIEIYTGHNPMTENEIKEIDIINDFYRSAPYFRDQSLYHDPLCNKYFIDLYRLQKHINSDEHMEKMKERQVTHSDMPKLEAKFVVYYRLPKCVRLKYSTFDLVPNYVLQKYHIQPSSIIDIMSEQCRTLQRFKTRQQQYVLPYKKLKLEPQTTITTATVIIPTSTVNTVISNEDDERKTNTKQKHKNCMNEVKVGHNKSLTLSSPPLNRNQTKSINIQHQSSSPNNVHLLNGKVNGDSVTFRPQLYSQQQSLLQSQNHYYNNPYSPTPPASTDIMYSHFQQQSHPYRAPYYQQHSLLYPVNNYVTDTSLISPPISPYISSLCQSSNHNSSIQPPLNYYQQSHCLYFQPTYSSPTPSIIVEQEPITNSQQPILPRVDNDEIEFFRLQWKIEDHLIRAKATLDSKKRYRSSSSSSSCNSSSHSSHSACHRSLHQSYRHKLKRKSRSREQSSNRRNYSKELQDEVKSQTQSRTRDSDSVKRRHYSDVKRRESLSRTIAKHSEHHSNTPPAMPSLSELPTPIKLSSSKSRANELIDVLADLIEQKSCTTNNERKTGTGSHLTIQNPSLKFPLCFYPFSDLCYETNNETKQIFKFAAVHFSYKVPATCILHSNELRQQLPELLQVKDIKTVTLLLKEYTQKKEQTKDFEPWVDDIEYYRQRQHLKRQKVEEILPLNVLQLSYEQEMRAERKFRSIQ</sequence>
<feature type="domain" description="C2H2-type" evidence="3">
    <location>
        <begin position="231"/>
        <end position="260"/>
    </location>
</feature>